<dbReference type="HOGENOM" id="CLU_3124188_0_0_6"/>
<evidence type="ECO:0000313" key="1">
    <source>
        <dbReference type="EMBL" id="ACD61291.1"/>
    </source>
</evidence>
<name>A0A0K0GR02_XANOP</name>
<dbReference type="Proteomes" id="UP000001740">
    <property type="component" value="Chromosome"/>
</dbReference>
<gene>
    <name evidence="1" type="ordered locus">PXO_06049</name>
</gene>
<protein>
    <submittedName>
        <fullName evidence="1">Uncharacterized protein</fullName>
    </submittedName>
</protein>
<sequence>MNTKKSDAAVRFASTHAAGSLQRVTALINTVRSLDKHPDQTDPTPNSPPQ</sequence>
<dbReference type="EMBL" id="CP000967">
    <property type="protein sequence ID" value="ACD61291.1"/>
    <property type="molecule type" value="Genomic_DNA"/>
</dbReference>
<dbReference type="AlphaFoldDB" id="A0A0K0GR02"/>
<organism evidence="1 2">
    <name type="scientific">Xanthomonas oryzae pv. oryzae (strain PXO99A)</name>
    <dbReference type="NCBI Taxonomy" id="360094"/>
    <lineage>
        <taxon>Bacteria</taxon>
        <taxon>Pseudomonadati</taxon>
        <taxon>Pseudomonadota</taxon>
        <taxon>Gammaproteobacteria</taxon>
        <taxon>Lysobacterales</taxon>
        <taxon>Lysobacteraceae</taxon>
        <taxon>Xanthomonas</taxon>
    </lineage>
</organism>
<dbReference type="KEGG" id="xop:PXO_06049"/>
<reference evidence="1 2" key="1">
    <citation type="journal article" date="2008" name="BMC Genomics">
        <title>Genome sequence and rapid evolution of the rice pathogen Xanthomonas oryzae pv. oryzae PXO99A.</title>
        <authorList>
            <person name="Salzberg S.L."/>
            <person name="Sommer D.D."/>
            <person name="Schatz M.C."/>
            <person name="Phillippy A.M."/>
            <person name="Rabinowicz P.D."/>
            <person name="Tsuge S."/>
            <person name="Furutani A."/>
            <person name="Ochiai H."/>
            <person name="Delcher A.L."/>
            <person name="Kelley D."/>
            <person name="Madupu R."/>
            <person name="Puiu D."/>
            <person name="Radune D."/>
            <person name="Shumway M."/>
            <person name="Trapnell C."/>
            <person name="Aparna G."/>
            <person name="Jha G."/>
            <person name="Pandey A."/>
            <person name="Patil P.B."/>
            <person name="Ishihara H."/>
            <person name="Meyer D.F."/>
            <person name="Szurek B."/>
            <person name="Verdier V."/>
            <person name="Koebnik R."/>
            <person name="Dow J.M."/>
            <person name="Ryan R.P."/>
            <person name="Hirata H."/>
            <person name="Tsuyumu S."/>
            <person name="Won Lee S."/>
            <person name="Seo Y.S."/>
            <person name="Sriariyanum M."/>
            <person name="Ronald P.C."/>
            <person name="Sonti R.V."/>
            <person name="Van Sluys M.A."/>
            <person name="Leach J.E."/>
            <person name="White F.F."/>
            <person name="Bogdanove A.J."/>
        </authorList>
    </citation>
    <scope>NUCLEOTIDE SEQUENCE [LARGE SCALE GENOMIC DNA]</scope>
    <source>
        <strain evidence="1 2">PXO99A</strain>
    </source>
</reference>
<proteinExistence type="predicted"/>
<evidence type="ECO:0000313" key="2">
    <source>
        <dbReference type="Proteomes" id="UP000001740"/>
    </source>
</evidence>
<accession>A0A0K0GR02</accession>